<name>A0A8X7NIF8_CANPA</name>
<proteinExistence type="predicted"/>
<dbReference type="Pfam" id="PF12937">
    <property type="entry name" value="F-box-like"/>
    <property type="match status" value="1"/>
</dbReference>
<organism evidence="2 3">
    <name type="scientific">Candida parapsilosis</name>
    <name type="common">Yeast</name>
    <dbReference type="NCBI Taxonomy" id="5480"/>
    <lineage>
        <taxon>Eukaryota</taxon>
        <taxon>Fungi</taxon>
        <taxon>Dikarya</taxon>
        <taxon>Ascomycota</taxon>
        <taxon>Saccharomycotina</taxon>
        <taxon>Pichiomycetes</taxon>
        <taxon>Debaryomycetaceae</taxon>
        <taxon>Candida/Lodderomyces clade</taxon>
        <taxon>Candida</taxon>
    </lineage>
</organism>
<evidence type="ECO:0000313" key="2">
    <source>
        <dbReference type="EMBL" id="KAF6047121.1"/>
    </source>
</evidence>
<evidence type="ECO:0000259" key="1">
    <source>
        <dbReference type="Pfam" id="PF12937"/>
    </source>
</evidence>
<dbReference type="EMBL" id="JABWAB010000007">
    <property type="protein sequence ID" value="KAF6047121.1"/>
    <property type="molecule type" value="Genomic_DNA"/>
</dbReference>
<dbReference type="OrthoDB" id="4025621at2759"/>
<evidence type="ECO:0000313" key="3">
    <source>
        <dbReference type="Proteomes" id="UP000590412"/>
    </source>
</evidence>
<dbReference type="SUPFAM" id="SSF81383">
    <property type="entry name" value="F-box domain"/>
    <property type="match status" value="1"/>
</dbReference>
<dbReference type="AlphaFoldDB" id="A0A8X7NIF8"/>
<sequence length="449" mass="52107">MKKYQLIGRKSNNRFPKRKEPSNYPLLHLHSLPLEIQLRIFRSIYNDGQSLLPVARVCQSFYHIICKYFIYRKVEFKTSLEFFKFANQHLTGEVSNKINYLESATFINPQVKKSSNQSINIAGSYAVESNTRTMDTLSYTEFISTLGNLFTHAYGLKSLQFTEIAPEFAFPLEVKQKTSTSLFKRKVTKRKRSLDALVLRPQSGWSIPLKDIHLSLFCEYFDTIKELHLIDFIIDQPINVDIKVEKVIFQSCSYSIKKVKSPSPLFKDVSVLELQGLTSSMQLSLIDLVKLNNKLNTLILDLQSSVFYINGEFNFTKFNPFFRLLCSGEGNFANLKTLVLKNFDLFNYLKHDDLHEDVDSWIEPPTNNFDTFMKYVSFMSNLVLVLKKTPVKVNTCKKCGFKKQQSDKLIETLTPQEWEIFLKPLGLQDNRLKIESHDSVDLYTISKYN</sequence>
<accession>A0A8X7NIF8</accession>
<dbReference type="InterPro" id="IPR001810">
    <property type="entry name" value="F-box_dom"/>
</dbReference>
<comment type="caution">
    <text evidence="2">The sequence shown here is derived from an EMBL/GenBank/DDBJ whole genome shotgun (WGS) entry which is preliminary data.</text>
</comment>
<dbReference type="Proteomes" id="UP000590412">
    <property type="component" value="Unassembled WGS sequence"/>
</dbReference>
<gene>
    <name evidence="2" type="ORF">FOB60_004657</name>
</gene>
<reference evidence="2" key="1">
    <citation type="submission" date="2020-03" db="EMBL/GenBank/DDBJ databases">
        <title>FDA dAtabase for Regulatory Grade micrObial Sequences (FDA-ARGOS): Supporting development and validation of Infectious Disease Dx tests.</title>
        <authorList>
            <person name="Campos J."/>
            <person name="Goldberg B."/>
            <person name="Tallon L."/>
            <person name="Sadzewicz L."/>
            <person name="Vavikolanu K."/>
            <person name="Mehta A."/>
            <person name="Aluvathingal J."/>
            <person name="Nadendla S."/>
            <person name="Nandy P."/>
            <person name="Geyer C."/>
            <person name="Yan Y."/>
            <person name="Sichtig H."/>
        </authorList>
    </citation>
    <scope>NUCLEOTIDE SEQUENCE [LARGE SCALE GENOMIC DNA]</scope>
    <source>
        <strain evidence="2">FDAARGOS_652</strain>
    </source>
</reference>
<feature type="domain" description="F-box" evidence="1">
    <location>
        <begin position="30"/>
        <end position="75"/>
    </location>
</feature>
<dbReference type="InterPro" id="IPR036047">
    <property type="entry name" value="F-box-like_dom_sf"/>
</dbReference>
<protein>
    <submittedName>
        <fullName evidence="2">F-box-like family protein</fullName>
    </submittedName>
</protein>